<dbReference type="RefSeq" id="WP_119089382.1">
    <property type="nucleotide sequence ID" value="NZ_QXIS01000032.1"/>
</dbReference>
<evidence type="ECO:0000313" key="3">
    <source>
        <dbReference type="EMBL" id="RIE05889.1"/>
    </source>
</evidence>
<dbReference type="OrthoDB" id="9809319at2"/>
<feature type="transmembrane region" description="Helical" evidence="1">
    <location>
        <begin position="52"/>
        <end position="71"/>
    </location>
</feature>
<reference evidence="3 4" key="1">
    <citation type="submission" date="2018-09" db="EMBL/GenBank/DDBJ databases">
        <title>Discovery and Ecogenomic Context for Candidatus Cryosericales, a Global Caldiserica Order Active in Thawing Permafrost.</title>
        <authorList>
            <person name="Martinez M.A."/>
            <person name="Woodcroft B.J."/>
            <person name="Ignacio Espinoza J.C."/>
            <person name="Zayed A."/>
            <person name="Singleton C.M."/>
            <person name="Boyd J."/>
            <person name="Li Y.-F."/>
            <person name="Purvine S."/>
            <person name="Maughan H."/>
            <person name="Hodgkins S.B."/>
            <person name="Anderson D."/>
            <person name="Sederholm M."/>
            <person name="Temperton B."/>
            <person name="Saleska S.R."/>
            <person name="Tyson G.W."/>
            <person name="Rich V.I."/>
        </authorList>
    </citation>
    <scope>NUCLEOTIDE SEQUENCE [LARGE SCALE GENOMIC DNA]</scope>
    <source>
        <strain evidence="3 4">SMC7</strain>
    </source>
</reference>
<sequence>MKQRNVVRTIYLYLVTVVGIVMALTGLIGAITSVLNMYVFRLITSDSMQNELASVLGFASAVAVGVPVWLYHWGIIQETRQHGPALATAPSTVTSETIVAAAPPQPEVRRDLIRRLYIYLLSAIGLFIVMFNLISVAPGVYRAFFMSLPPITTPMKPDAAGAISLNNTYAVQSLIRNIVAVVVGAPVWLYHWHLGQREHRQLLGD</sequence>
<dbReference type="Pfam" id="PF18920">
    <property type="entry name" value="DUF5671"/>
    <property type="match status" value="1"/>
</dbReference>
<dbReference type="AlphaFoldDB" id="A0A398CX88"/>
<dbReference type="Proteomes" id="UP000266328">
    <property type="component" value="Unassembled WGS sequence"/>
</dbReference>
<evidence type="ECO:0000313" key="4">
    <source>
        <dbReference type="Proteomes" id="UP000266328"/>
    </source>
</evidence>
<feature type="transmembrane region" description="Helical" evidence="1">
    <location>
        <begin position="116"/>
        <end position="141"/>
    </location>
</feature>
<proteinExistence type="predicted"/>
<gene>
    <name evidence="3" type="ORF">SMC7_05695</name>
</gene>
<comment type="caution">
    <text evidence="3">The sequence shown here is derived from an EMBL/GenBank/DDBJ whole genome shotgun (WGS) entry which is preliminary data.</text>
</comment>
<keyword evidence="1" id="KW-0812">Transmembrane</keyword>
<organism evidence="3 4">
    <name type="scientific">Candidatus Cryosericum terrychapinii</name>
    <dbReference type="NCBI Taxonomy" id="2290919"/>
    <lineage>
        <taxon>Bacteria</taxon>
        <taxon>Pseudomonadati</taxon>
        <taxon>Caldisericota/Cryosericota group</taxon>
        <taxon>Candidatus Cryosericota</taxon>
        <taxon>Candidatus Cryosericia</taxon>
        <taxon>Candidatus Cryosericales</taxon>
        <taxon>Candidatus Cryosericaceae</taxon>
        <taxon>Candidatus Cryosericum</taxon>
    </lineage>
</organism>
<dbReference type="InterPro" id="IPR043728">
    <property type="entry name" value="DUF5671"/>
</dbReference>
<feature type="transmembrane region" description="Helical" evidence="1">
    <location>
        <begin position="174"/>
        <end position="192"/>
    </location>
</feature>
<feature type="transmembrane region" description="Helical" evidence="1">
    <location>
        <begin position="12"/>
        <end position="40"/>
    </location>
</feature>
<evidence type="ECO:0000259" key="2">
    <source>
        <dbReference type="Pfam" id="PF18920"/>
    </source>
</evidence>
<keyword evidence="1" id="KW-1133">Transmembrane helix</keyword>
<name>A0A398CX88_9BACT</name>
<keyword evidence="4" id="KW-1185">Reference proteome</keyword>
<feature type="domain" description="DUF5671" evidence="2">
    <location>
        <begin position="10"/>
        <end position="146"/>
    </location>
</feature>
<dbReference type="EMBL" id="QXIS01000032">
    <property type="protein sequence ID" value="RIE05889.1"/>
    <property type="molecule type" value="Genomic_DNA"/>
</dbReference>
<protein>
    <recommendedName>
        <fullName evidence="2">DUF5671 domain-containing protein</fullName>
    </recommendedName>
</protein>
<keyword evidence="1" id="KW-0472">Membrane</keyword>
<accession>A0A398CX88</accession>
<evidence type="ECO:0000256" key="1">
    <source>
        <dbReference type="SAM" id="Phobius"/>
    </source>
</evidence>